<dbReference type="InterPro" id="IPR027575">
    <property type="entry name" value="LD_lanti_pre"/>
</dbReference>
<dbReference type="RefSeq" id="WP_203744543.1">
    <property type="nucleotide sequence ID" value="NZ_BONF01000010.1"/>
</dbReference>
<organism evidence="1 2">
    <name type="scientific">Catellatospora bangladeshensis</name>
    <dbReference type="NCBI Taxonomy" id="310355"/>
    <lineage>
        <taxon>Bacteria</taxon>
        <taxon>Bacillati</taxon>
        <taxon>Actinomycetota</taxon>
        <taxon>Actinomycetes</taxon>
        <taxon>Micromonosporales</taxon>
        <taxon>Micromonosporaceae</taxon>
        <taxon>Catellatospora</taxon>
    </lineage>
</organism>
<comment type="caution">
    <text evidence="1">The sequence shown here is derived from an EMBL/GenBank/DDBJ whole genome shotgun (WGS) entry which is preliminary data.</text>
</comment>
<proteinExistence type="predicted"/>
<name>A0A8J3NIR7_9ACTN</name>
<evidence type="ECO:0008006" key="3">
    <source>
        <dbReference type="Google" id="ProtNLM"/>
    </source>
</evidence>
<keyword evidence="2" id="KW-1185">Reference proteome</keyword>
<evidence type="ECO:0000313" key="1">
    <source>
        <dbReference type="EMBL" id="GIF80696.1"/>
    </source>
</evidence>
<accession>A0A8J3NIR7</accession>
<dbReference type="AlphaFoldDB" id="A0A8J3NIR7"/>
<sequence length="50" mass="5196">MQAIDDVQDAFALDLRVTDDVPPGLDNKRCGTNDGCAGTCASSCVTHSPN</sequence>
<reference evidence="1 2" key="1">
    <citation type="submission" date="2021-01" db="EMBL/GenBank/DDBJ databases">
        <title>Whole genome shotgun sequence of Catellatospora bangladeshensis NBRC 107357.</title>
        <authorList>
            <person name="Komaki H."/>
            <person name="Tamura T."/>
        </authorList>
    </citation>
    <scope>NUCLEOTIDE SEQUENCE [LARGE SCALE GENOMIC DNA]</scope>
    <source>
        <strain evidence="1 2">NBRC 107357</strain>
    </source>
</reference>
<dbReference type="EMBL" id="BONF01000010">
    <property type="protein sequence ID" value="GIF80696.1"/>
    <property type="molecule type" value="Genomic_DNA"/>
</dbReference>
<gene>
    <name evidence="1" type="ORF">Cba03nite_20450</name>
</gene>
<dbReference type="Proteomes" id="UP000601223">
    <property type="component" value="Unassembled WGS sequence"/>
</dbReference>
<dbReference type="NCBIfam" id="TIGR04363">
    <property type="entry name" value="LD_lanti_pre"/>
    <property type="match status" value="1"/>
</dbReference>
<evidence type="ECO:0000313" key="2">
    <source>
        <dbReference type="Proteomes" id="UP000601223"/>
    </source>
</evidence>
<protein>
    <recommendedName>
        <fullName evidence="3">FxLD family lantipeptide</fullName>
    </recommendedName>
</protein>